<name>A0A564TMZ6_9FIRM</name>
<accession>A0A564TMZ6</accession>
<dbReference type="AlphaFoldDB" id="A0A564TMZ6"/>
<sequence>MHLLFKNLMKLNVGTCIPLFFTAVQIGVFAKEPAVEVRQEVTDESAPVLRVVVDDGFCPMSFYEAGMNEHLTKPVDGEKLLQVLYKYKKTGL</sequence>
<protein>
    <submittedName>
        <fullName evidence="1">Uncharacterized protein</fullName>
    </submittedName>
</protein>
<dbReference type="Proteomes" id="UP000358366">
    <property type="component" value="Unassembled WGS sequence"/>
</dbReference>
<reference evidence="1 2" key="1">
    <citation type="submission" date="2019-07" db="EMBL/GenBank/DDBJ databases">
        <authorList>
            <person name="Hibberd C M."/>
            <person name="Gehrig L. J."/>
            <person name="Chang H.-W."/>
            <person name="Venkatesh S."/>
        </authorList>
    </citation>
    <scope>NUCLEOTIDE SEQUENCE [LARGE SCALE GENOMIC DNA]</scope>
    <source>
        <strain evidence="1">Dorea_formicigenerans_SSTS_Bg7063</strain>
    </source>
</reference>
<proteinExistence type="predicted"/>
<dbReference type="RefSeq" id="WP_243131095.1">
    <property type="nucleotide sequence ID" value="NZ_CABHNI010000028.1"/>
</dbReference>
<dbReference type="EMBL" id="CABHNI010000028">
    <property type="protein sequence ID" value="VUX08565.1"/>
    <property type="molecule type" value="Genomic_DNA"/>
</dbReference>
<organism evidence="1 2">
    <name type="scientific">Dorea formicigenerans</name>
    <dbReference type="NCBI Taxonomy" id="39486"/>
    <lineage>
        <taxon>Bacteria</taxon>
        <taxon>Bacillati</taxon>
        <taxon>Bacillota</taxon>
        <taxon>Clostridia</taxon>
        <taxon>Lachnospirales</taxon>
        <taxon>Lachnospiraceae</taxon>
        <taxon>Dorea</taxon>
    </lineage>
</organism>
<evidence type="ECO:0000313" key="2">
    <source>
        <dbReference type="Proteomes" id="UP000358366"/>
    </source>
</evidence>
<gene>
    <name evidence="1" type="ORF">DFSSTS7063_01635</name>
</gene>
<evidence type="ECO:0000313" key="1">
    <source>
        <dbReference type="EMBL" id="VUX08565.1"/>
    </source>
</evidence>